<sequence>MIVDSSAVLAVVLGEEDAETFLSVLVSADKLAISAATLVEAGMVAYARQGEEAFSDLHSLLADLECDVLAFDEEQAEVALKAWNRFGKGRHPAGLNLGDCYSYAVAQQLGRPLLFKGNDFPQTDVRAAR</sequence>
<protein>
    <recommendedName>
        <fullName evidence="8">Ribonuclease VapC</fullName>
        <shortName evidence="8">RNase VapC</shortName>
        <ecNumber evidence="8">3.1.-.-</ecNumber>
    </recommendedName>
    <alternativeName>
        <fullName evidence="8">Toxin VapC</fullName>
    </alternativeName>
</protein>
<dbReference type="EC" id="3.1.-.-" evidence="8"/>
<dbReference type="InterPro" id="IPR022907">
    <property type="entry name" value="VapC_family"/>
</dbReference>
<dbReference type="PANTHER" id="PTHR33653:SF1">
    <property type="entry name" value="RIBONUCLEASE VAPC2"/>
    <property type="match status" value="1"/>
</dbReference>
<evidence type="ECO:0000256" key="7">
    <source>
        <dbReference type="ARBA" id="ARBA00038093"/>
    </source>
</evidence>
<keyword evidence="11" id="KW-1185">Reference proteome</keyword>
<keyword evidence="2 8" id="KW-1277">Toxin-antitoxin system</keyword>
<evidence type="ECO:0000256" key="4">
    <source>
        <dbReference type="ARBA" id="ARBA00022723"/>
    </source>
</evidence>
<evidence type="ECO:0000256" key="2">
    <source>
        <dbReference type="ARBA" id="ARBA00022649"/>
    </source>
</evidence>
<dbReference type="Pfam" id="PF01850">
    <property type="entry name" value="PIN"/>
    <property type="match status" value="1"/>
</dbReference>
<evidence type="ECO:0000256" key="3">
    <source>
        <dbReference type="ARBA" id="ARBA00022722"/>
    </source>
</evidence>
<evidence type="ECO:0000256" key="8">
    <source>
        <dbReference type="HAMAP-Rule" id="MF_00265"/>
    </source>
</evidence>
<comment type="cofactor">
    <cofactor evidence="1 8">
        <name>Mg(2+)</name>
        <dbReference type="ChEBI" id="CHEBI:18420"/>
    </cofactor>
</comment>
<evidence type="ECO:0000259" key="9">
    <source>
        <dbReference type="Pfam" id="PF01850"/>
    </source>
</evidence>
<dbReference type="InterPro" id="IPR029060">
    <property type="entry name" value="PIN-like_dom_sf"/>
</dbReference>
<comment type="function">
    <text evidence="8">Toxic component of a toxin-antitoxin (TA) system. An RNase.</text>
</comment>
<keyword evidence="8" id="KW-0800">Toxin</keyword>
<comment type="similarity">
    <text evidence="7 8">Belongs to the PINc/VapC protein family.</text>
</comment>
<evidence type="ECO:0000313" key="10">
    <source>
        <dbReference type="EMBL" id="XAN07756.1"/>
    </source>
</evidence>
<evidence type="ECO:0000256" key="1">
    <source>
        <dbReference type="ARBA" id="ARBA00001946"/>
    </source>
</evidence>
<dbReference type="InterPro" id="IPR050556">
    <property type="entry name" value="Type_II_TA_system_RNase"/>
</dbReference>
<dbReference type="Gene3D" id="3.40.50.1010">
    <property type="entry name" value="5'-nuclease"/>
    <property type="match status" value="1"/>
</dbReference>
<dbReference type="RefSeq" id="WP_425309214.1">
    <property type="nucleotide sequence ID" value="NZ_CP154795.1"/>
</dbReference>
<evidence type="ECO:0000256" key="5">
    <source>
        <dbReference type="ARBA" id="ARBA00022801"/>
    </source>
</evidence>
<dbReference type="Proteomes" id="UP001442841">
    <property type="component" value="Chromosome"/>
</dbReference>
<proteinExistence type="inferred from homology"/>
<keyword evidence="6 8" id="KW-0460">Magnesium</keyword>
<feature type="domain" description="PIN" evidence="9">
    <location>
        <begin position="1"/>
        <end position="124"/>
    </location>
</feature>
<dbReference type="HAMAP" id="MF_00265">
    <property type="entry name" value="VapC_Nob1"/>
    <property type="match status" value="1"/>
</dbReference>
<organism evidence="10 11">
    <name type="scientific">Ammonicoccus fulvus</name>
    <dbReference type="NCBI Taxonomy" id="3138240"/>
    <lineage>
        <taxon>Bacteria</taxon>
        <taxon>Bacillati</taxon>
        <taxon>Actinomycetota</taxon>
        <taxon>Actinomycetes</taxon>
        <taxon>Propionibacteriales</taxon>
        <taxon>Propionibacteriaceae</taxon>
        <taxon>Ammonicoccus</taxon>
    </lineage>
</organism>
<evidence type="ECO:0000313" key="11">
    <source>
        <dbReference type="Proteomes" id="UP001442841"/>
    </source>
</evidence>
<dbReference type="CDD" id="cd09871">
    <property type="entry name" value="PIN_MtVapC28-VapC30-like"/>
    <property type="match status" value="1"/>
</dbReference>
<accession>A0ABZ3FNW9</accession>
<keyword evidence="4 8" id="KW-0479">Metal-binding</keyword>
<dbReference type="EMBL" id="CP154795">
    <property type="protein sequence ID" value="XAN07756.1"/>
    <property type="molecule type" value="Genomic_DNA"/>
</dbReference>
<evidence type="ECO:0000256" key="6">
    <source>
        <dbReference type="ARBA" id="ARBA00022842"/>
    </source>
</evidence>
<gene>
    <name evidence="8" type="primary">vapC</name>
    <name evidence="10" type="ORF">AADG42_10725</name>
</gene>
<keyword evidence="5 8" id="KW-0378">Hydrolase</keyword>
<dbReference type="SUPFAM" id="SSF88723">
    <property type="entry name" value="PIN domain-like"/>
    <property type="match status" value="1"/>
</dbReference>
<feature type="binding site" evidence="8">
    <location>
        <position position="99"/>
    </location>
    <ligand>
        <name>Mg(2+)</name>
        <dbReference type="ChEBI" id="CHEBI:18420"/>
    </ligand>
</feature>
<keyword evidence="3 8" id="KW-0540">Nuclease</keyword>
<name>A0ABZ3FNW9_9ACTN</name>
<reference evidence="10 11" key="1">
    <citation type="submission" date="2024-04" db="EMBL/GenBank/DDBJ databases">
        <title>Isolation of an actinomycete strain from pig manure.</title>
        <authorList>
            <person name="Gong T."/>
            <person name="Yu Z."/>
            <person name="An M."/>
            <person name="Wei C."/>
            <person name="Yang W."/>
            <person name="Liu L."/>
        </authorList>
    </citation>
    <scope>NUCLEOTIDE SEQUENCE [LARGE SCALE GENOMIC DNA]</scope>
    <source>
        <strain evidence="10 11">ZF39</strain>
    </source>
</reference>
<feature type="binding site" evidence="8">
    <location>
        <position position="4"/>
    </location>
    <ligand>
        <name>Mg(2+)</name>
        <dbReference type="ChEBI" id="CHEBI:18420"/>
    </ligand>
</feature>
<dbReference type="InterPro" id="IPR002716">
    <property type="entry name" value="PIN_dom"/>
</dbReference>
<dbReference type="PANTHER" id="PTHR33653">
    <property type="entry name" value="RIBONUCLEASE VAPC2"/>
    <property type="match status" value="1"/>
</dbReference>